<dbReference type="InterPro" id="IPR036873">
    <property type="entry name" value="Rhodanese-like_dom_sf"/>
</dbReference>
<dbReference type="PROSITE" id="PS50206">
    <property type="entry name" value="RHODANESE_3"/>
    <property type="match status" value="2"/>
</dbReference>
<dbReference type="SMART" id="SM00450">
    <property type="entry name" value="RHOD"/>
    <property type="match status" value="2"/>
</dbReference>
<dbReference type="PROSITE" id="PS00683">
    <property type="entry name" value="RHODANESE_2"/>
    <property type="match status" value="1"/>
</dbReference>
<comment type="caution">
    <text evidence="5">The sequence shown here is derived from an EMBL/GenBank/DDBJ whole genome shotgun (WGS) entry which is preliminary data.</text>
</comment>
<dbReference type="PANTHER" id="PTHR43855:SF1">
    <property type="entry name" value="THIOSULFATE SULFURTRANSFERASE"/>
    <property type="match status" value="1"/>
</dbReference>
<gene>
    <name evidence="5" type="ORF">PM10SUCC1_06540</name>
</gene>
<keyword evidence="2" id="KW-0808">Transferase</keyword>
<protein>
    <recommendedName>
        <fullName evidence="2">Sulfurtransferase</fullName>
    </recommendedName>
</protein>
<feature type="domain" description="Rhodanese" evidence="4">
    <location>
        <begin position="33"/>
        <end position="141"/>
    </location>
</feature>
<keyword evidence="6" id="KW-1185">Reference proteome</keyword>
<keyword evidence="1" id="KW-0677">Repeat</keyword>
<evidence type="ECO:0000313" key="5">
    <source>
        <dbReference type="EMBL" id="GLI55139.1"/>
    </source>
</evidence>
<dbReference type="RefSeq" id="WP_281833411.1">
    <property type="nucleotide sequence ID" value="NZ_BSDY01000002.1"/>
</dbReference>
<feature type="domain" description="Rhodanese" evidence="4">
    <location>
        <begin position="172"/>
        <end position="277"/>
    </location>
</feature>
<feature type="chain" id="PRO_5040718883" description="Sulfurtransferase" evidence="3">
    <location>
        <begin position="20"/>
        <end position="279"/>
    </location>
</feature>
<evidence type="ECO:0000256" key="1">
    <source>
        <dbReference type="ARBA" id="ARBA00022737"/>
    </source>
</evidence>
<dbReference type="Pfam" id="PF00581">
    <property type="entry name" value="Rhodanese"/>
    <property type="match status" value="2"/>
</dbReference>
<feature type="signal peptide" evidence="3">
    <location>
        <begin position="1"/>
        <end position="19"/>
    </location>
</feature>
<evidence type="ECO:0000313" key="6">
    <source>
        <dbReference type="Proteomes" id="UP001144471"/>
    </source>
</evidence>
<dbReference type="InterPro" id="IPR001763">
    <property type="entry name" value="Rhodanese-like_dom"/>
</dbReference>
<dbReference type="Proteomes" id="UP001144471">
    <property type="component" value="Unassembled WGS sequence"/>
</dbReference>
<organism evidence="5 6">
    <name type="scientific">Propionigenium maris DSM 9537</name>
    <dbReference type="NCBI Taxonomy" id="1123000"/>
    <lineage>
        <taxon>Bacteria</taxon>
        <taxon>Fusobacteriati</taxon>
        <taxon>Fusobacteriota</taxon>
        <taxon>Fusobacteriia</taxon>
        <taxon>Fusobacteriales</taxon>
        <taxon>Fusobacteriaceae</taxon>
        <taxon>Propionigenium</taxon>
    </lineage>
</organism>
<dbReference type="SUPFAM" id="SSF52821">
    <property type="entry name" value="Rhodanese/Cell cycle control phosphatase"/>
    <property type="match status" value="2"/>
</dbReference>
<dbReference type="PANTHER" id="PTHR43855">
    <property type="entry name" value="THIOSULFATE SULFURTRANSFERASE"/>
    <property type="match status" value="1"/>
</dbReference>
<dbReference type="CDD" id="cd01448">
    <property type="entry name" value="TST_Repeat_1"/>
    <property type="match status" value="1"/>
</dbReference>
<evidence type="ECO:0000256" key="3">
    <source>
        <dbReference type="SAM" id="SignalP"/>
    </source>
</evidence>
<dbReference type="GO" id="GO:0004792">
    <property type="term" value="F:thiosulfate-cyanide sulfurtransferase activity"/>
    <property type="evidence" value="ECO:0007669"/>
    <property type="project" value="InterPro"/>
</dbReference>
<dbReference type="InterPro" id="IPR001307">
    <property type="entry name" value="Thiosulphate_STrfase_CS"/>
</dbReference>
<sequence length="279" mass="31156">MKKILGIVMTFLLCSMAFAGGLITPEKVNEIKDREDVVVLDYRWDKVPAKTIPGAMVILNKDVARQVDGINGMVLPKEEFENLMSAKGIEETDTIVIVDDEGMMNATRLWWILHLYGHKGDVYVVDGQIMAWENAGLPMAAPTQPTKESKYVAQEANKDLVADLAEVKKSIDDSEMVVIDTRSKMERIKGHVPNSVFIEWKNNITPEGTYKSKEELAKIYADAGVTKDLKAIMPHCKSAVRSTQTMFALIEILGYDNVKNYDGSWIEYGASDAPKNYGM</sequence>
<proteinExistence type="predicted"/>
<evidence type="ECO:0000259" key="4">
    <source>
        <dbReference type="PROSITE" id="PS50206"/>
    </source>
</evidence>
<evidence type="ECO:0000256" key="2">
    <source>
        <dbReference type="RuleBase" id="RU000507"/>
    </source>
</evidence>
<dbReference type="Gene3D" id="3.40.250.10">
    <property type="entry name" value="Rhodanese-like domain"/>
    <property type="match status" value="2"/>
</dbReference>
<dbReference type="CDD" id="cd01449">
    <property type="entry name" value="TST_Repeat_2"/>
    <property type="match status" value="1"/>
</dbReference>
<dbReference type="InterPro" id="IPR051126">
    <property type="entry name" value="Thiosulfate_sulfurtransferase"/>
</dbReference>
<dbReference type="AlphaFoldDB" id="A0A9W6GJP7"/>
<accession>A0A9W6GJP7</accession>
<dbReference type="EMBL" id="BSDY01000002">
    <property type="protein sequence ID" value="GLI55139.1"/>
    <property type="molecule type" value="Genomic_DNA"/>
</dbReference>
<keyword evidence="3" id="KW-0732">Signal</keyword>
<reference evidence="5" key="1">
    <citation type="submission" date="2022-12" db="EMBL/GenBank/DDBJ databases">
        <title>Reference genome sequencing for broad-spectrum identification of bacterial and archaeal isolates by mass spectrometry.</title>
        <authorList>
            <person name="Sekiguchi Y."/>
            <person name="Tourlousse D.M."/>
        </authorList>
    </citation>
    <scope>NUCLEOTIDE SEQUENCE</scope>
    <source>
        <strain evidence="5">10succ1</strain>
    </source>
</reference>
<name>A0A9W6GJP7_9FUSO</name>